<keyword evidence="11" id="KW-1185">Reference proteome</keyword>
<dbReference type="InterPro" id="IPR001915">
    <property type="entry name" value="Peptidase_M48"/>
</dbReference>
<dbReference type="InterPro" id="IPR051156">
    <property type="entry name" value="Mito/Outer_Membr_Metalloprot"/>
</dbReference>
<keyword evidence="2" id="KW-0645">Protease</keyword>
<dbReference type="GO" id="GO:0004222">
    <property type="term" value="F:metalloendopeptidase activity"/>
    <property type="evidence" value="ECO:0007669"/>
    <property type="project" value="InterPro"/>
</dbReference>
<dbReference type="RefSeq" id="WP_246135411.1">
    <property type="nucleotide sequence ID" value="NZ_BJZO01000020.1"/>
</dbReference>
<name>A0A512H602_9PROT</name>
<dbReference type="Gene3D" id="1.25.40.10">
    <property type="entry name" value="Tetratricopeptide repeat domain"/>
    <property type="match status" value="1"/>
</dbReference>
<evidence type="ECO:0000256" key="2">
    <source>
        <dbReference type="ARBA" id="ARBA00022670"/>
    </source>
</evidence>
<comment type="caution">
    <text evidence="10">The sequence shown here is derived from an EMBL/GenBank/DDBJ whole genome shotgun (WGS) entry which is preliminary data.</text>
</comment>
<dbReference type="GO" id="GO:0046872">
    <property type="term" value="F:metal ion binding"/>
    <property type="evidence" value="ECO:0007669"/>
    <property type="project" value="UniProtKB-KW"/>
</dbReference>
<dbReference type="GO" id="GO:0016020">
    <property type="term" value="C:membrane"/>
    <property type="evidence" value="ECO:0007669"/>
    <property type="project" value="TreeGrafter"/>
</dbReference>
<dbReference type="Pfam" id="PF13432">
    <property type="entry name" value="TPR_16"/>
    <property type="match status" value="1"/>
</dbReference>
<keyword evidence="6" id="KW-0482">Metalloprotease</keyword>
<organism evidence="10 11">
    <name type="scientific">Pararhodospirillum oryzae</name>
    <dbReference type="NCBI Taxonomy" id="478448"/>
    <lineage>
        <taxon>Bacteria</taxon>
        <taxon>Pseudomonadati</taxon>
        <taxon>Pseudomonadota</taxon>
        <taxon>Alphaproteobacteria</taxon>
        <taxon>Rhodospirillales</taxon>
        <taxon>Rhodospirillaceae</taxon>
        <taxon>Pararhodospirillum</taxon>
    </lineage>
</organism>
<keyword evidence="5" id="KW-0862">Zinc</keyword>
<evidence type="ECO:0000256" key="3">
    <source>
        <dbReference type="ARBA" id="ARBA00022723"/>
    </source>
</evidence>
<evidence type="ECO:0000313" key="10">
    <source>
        <dbReference type="EMBL" id="GEO80899.1"/>
    </source>
</evidence>
<evidence type="ECO:0000256" key="8">
    <source>
        <dbReference type="SAM" id="SignalP"/>
    </source>
</evidence>
<keyword evidence="3" id="KW-0479">Metal-binding</keyword>
<evidence type="ECO:0000256" key="1">
    <source>
        <dbReference type="ARBA" id="ARBA00001947"/>
    </source>
</evidence>
<dbReference type="EMBL" id="BJZO01000020">
    <property type="protein sequence ID" value="GEO80899.1"/>
    <property type="molecule type" value="Genomic_DNA"/>
</dbReference>
<evidence type="ECO:0000256" key="4">
    <source>
        <dbReference type="ARBA" id="ARBA00022801"/>
    </source>
</evidence>
<reference evidence="10 11" key="1">
    <citation type="submission" date="2019-07" db="EMBL/GenBank/DDBJ databases">
        <title>Whole genome shotgun sequence of Rhodospirillum oryzae NBRC 107573.</title>
        <authorList>
            <person name="Hosoyama A."/>
            <person name="Uohara A."/>
            <person name="Ohji S."/>
            <person name="Ichikawa N."/>
        </authorList>
    </citation>
    <scope>NUCLEOTIDE SEQUENCE [LARGE SCALE GENOMIC DNA]</scope>
    <source>
        <strain evidence="10 11">NBRC 107573</strain>
    </source>
</reference>
<feature type="signal peptide" evidence="8">
    <location>
        <begin position="1"/>
        <end position="23"/>
    </location>
</feature>
<feature type="compositionally biased region" description="Basic and acidic residues" evidence="7">
    <location>
        <begin position="439"/>
        <end position="449"/>
    </location>
</feature>
<dbReference type="InterPro" id="IPR011990">
    <property type="entry name" value="TPR-like_helical_dom_sf"/>
</dbReference>
<dbReference type="SUPFAM" id="SSF48452">
    <property type="entry name" value="TPR-like"/>
    <property type="match status" value="1"/>
</dbReference>
<comment type="cofactor">
    <cofactor evidence="1">
        <name>Zn(2+)</name>
        <dbReference type="ChEBI" id="CHEBI:29105"/>
    </cofactor>
</comment>
<evidence type="ECO:0000259" key="9">
    <source>
        <dbReference type="Pfam" id="PF01435"/>
    </source>
</evidence>
<evidence type="ECO:0000256" key="6">
    <source>
        <dbReference type="ARBA" id="ARBA00023049"/>
    </source>
</evidence>
<dbReference type="PANTHER" id="PTHR22726:SF1">
    <property type="entry name" value="METALLOENDOPEPTIDASE OMA1, MITOCHONDRIAL"/>
    <property type="match status" value="1"/>
</dbReference>
<proteinExistence type="predicted"/>
<sequence length="449" mass="48258">MRTLAVVCLVACLAALAPGLVQARSLSLIRDAEIERTIATFSAPLLRVGGFGERAVTIRVLNDDAVNAFATTESRIFINSGLLLRADGPDEIKGVIAHEIGHLAGGHLLRLRDQVGQSTLSTLVGALAGAAAGVAAGRADVGGAVALGAAQMANRDLLSFTRLQENSADAFAMRALDATGQSTAGMLRFFNVLKDQEALMSSSQDAYNRTHPLTSERMDALAAHLAQSPLANKPPAPEDVAAFARLKAKLFAFLRPPSTTLATYPASDTSVAGRYARAIAHYRRSDLTQALPLIDALIAEFPRDPWFHEMRAQMLFEHQRLPEARLSYAEAARLAPTEPLLLTELAHVDTELGEPRLLEEARTMAKAAVGIEPDFPFAWRQLANAHGRLGDEGRAAYALAEMALAQGDPKAALEYAKRAQARLAPGTPEGLRLQDLIAEAERQQKRDDR</sequence>
<dbReference type="CDD" id="cd07324">
    <property type="entry name" value="M48C_Oma1-like"/>
    <property type="match status" value="1"/>
</dbReference>
<dbReference type="AlphaFoldDB" id="A0A512H602"/>
<dbReference type="PANTHER" id="PTHR22726">
    <property type="entry name" value="METALLOENDOPEPTIDASE OMA1"/>
    <property type="match status" value="1"/>
</dbReference>
<keyword evidence="8" id="KW-0732">Signal</keyword>
<feature type="domain" description="Peptidase M48" evidence="9">
    <location>
        <begin position="46"/>
        <end position="222"/>
    </location>
</feature>
<dbReference type="Proteomes" id="UP000321567">
    <property type="component" value="Unassembled WGS sequence"/>
</dbReference>
<evidence type="ECO:0000256" key="5">
    <source>
        <dbReference type="ARBA" id="ARBA00022833"/>
    </source>
</evidence>
<dbReference type="Pfam" id="PF01435">
    <property type="entry name" value="Peptidase_M48"/>
    <property type="match status" value="1"/>
</dbReference>
<accession>A0A512H602</accession>
<keyword evidence="4" id="KW-0378">Hydrolase</keyword>
<dbReference type="Gene3D" id="3.30.2010.10">
    <property type="entry name" value="Metalloproteases ('zincins'), catalytic domain"/>
    <property type="match status" value="1"/>
</dbReference>
<evidence type="ECO:0000256" key="7">
    <source>
        <dbReference type="SAM" id="MobiDB-lite"/>
    </source>
</evidence>
<protein>
    <submittedName>
        <fullName evidence="10">Peptidase M48</fullName>
    </submittedName>
</protein>
<feature type="region of interest" description="Disordered" evidence="7">
    <location>
        <begin position="424"/>
        <end position="449"/>
    </location>
</feature>
<gene>
    <name evidence="10" type="ORF">ROR02_10300</name>
</gene>
<feature type="chain" id="PRO_5022070287" evidence="8">
    <location>
        <begin position="24"/>
        <end position="449"/>
    </location>
</feature>
<dbReference type="GO" id="GO:0051603">
    <property type="term" value="P:proteolysis involved in protein catabolic process"/>
    <property type="evidence" value="ECO:0007669"/>
    <property type="project" value="TreeGrafter"/>
</dbReference>
<evidence type="ECO:0000313" key="11">
    <source>
        <dbReference type="Proteomes" id="UP000321567"/>
    </source>
</evidence>